<dbReference type="EMBL" id="FUEG01000009">
    <property type="protein sequence ID" value="SJL08799.1"/>
    <property type="molecule type" value="Genomic_DNA"/>
</dbReference>
<dbReference type="Proteomes" id="UP000219338">
    <property type="component" value="Unassembled WGS sequence"/>
</dbReference>
<accession>A0A284RJ61</accession>
<proteinExistence type="predicted"/>
<protein>
    <submittedName>
        <fullName evidence="1">Uncharacterized protein</fullName>
    </submittedName>
</protein>
<keyword evidence="2" id="KW-1185">Reference proteome</keyword>
<organism evidence="1 2">
    <name type="scientific">Armillaria ostoyae</name>
    <name type="common">Armillaria root rot fungus</name>
    <dbReference type="NCBI Taxonomy" id="47428"/>
    <lineage>
        <taxon>Eukaryota</taxon>
        <taxon>Fungi</taxon>
        <taxon>Dikarya</taxon>
        <taxon>Basidiomycota</taxon>
        <taxon>Agaricomycotina</taxon>
        <taxon>Agaricomycetes</taxon>
        <taxon>Agaricomycetidae</taxon>
        <taxon>Agaricales</taxon>
        <taxon>Marasmiineae</taxon>
        <taxon>Physalacriaceae</taxon>
        <taxon>Armillaria</taxon>
    </lineage>
</organism>
<gene>
    <name evidence="1" type="ORF">ARMOST_12169</name>
</gene>
<evidence type="ECO:0000313" key="2">
    <source>
        <dbReference type="Proteomes" id="UP000219338"/>
    </source>
</evidence>
<evidence type="ECO:0000313" key="1">
    <source>
        <dbReference type="EMBL" id="SJL08799.1"/>
    </source>
</evidence>
<sequence length="365" mass="41274">MAPVTHLFNLAIIAPSSDSSDDAIKILQGAYHAVFGRNVPAEDSLVLWTQVCSSPEVPDSIVEELRHILSSLPDLTWRNVARVAGLDPDERLSTKPAQTLYSPDKFVDELLYNALLRKYRSSKRRYVQLGSFAAKAVLNQLGFAYEVVLSEHAFKFEVKIVHNTALLMFESERWSDQTQVLAQAIAEVTCLAASNRRLGYSFPIHIVITDLCETTLYTYDPSTQKLNVRGYLPVESFGCERDIDGDPTEVREQLLSRMTAVLARELFSLLMEAYHDYVQAKISLCPDTDTKACERALELIEEGRTLLSNRQGTQEERESGLQKLRISTQVLLWGKMRFTEEEIRMQNEEAYSITRSFAYFGAGVL</sequence>
<reference evidence="2" key="1">
    <citation type="journal article" date="2017" name="Nat. Ecol. Evol.">
        <title>Genome expansion and lineage-specific genetic innovations in the forest pathogenic fungi Armillaria.</title>
        <authorList>
            <person name="Sipos G."/>
            <person name="Prasanna A.N."/>
            <person name="Walter M.C."/>
            <person name="O'Connor E."/>
            <person name="Balint B."/>
            <person name="Krizsan K."/>
            <person name="Kiss B."/>
            <person name="Hess J."/>
            <person name="Varga T."/>
            <person name="Slot J."/>
            <person name="Riley R."/>
            <person name="Boka B."/>
            <person name="Rigling D."/>
            <person name="Barry K."/>
            <person name="Lee J."/>
            <person name="Mihaltcheva S."/>
            <person name="LaButti K."/>
            <person name="Lipzen A."/>
            <person name="Waldron R."/>
            <person name="Moloney N.M."/>
            <person name="Sperisen C."/>
            <person name="Kredics L."/>
            <person name="Vagvoelgyi C."/>
            <person name="Patrignani A."/>
            <person name="Fitzpatrick D."/>
            <person name="Nagy I."/>
            <person name="Doyle S."/>
            <person name="Anderson J.B."/>
            <person name="Grigoriev I.V."/>
            <person name="Gueldener U."/>
            <person name="Muensterkoetter M."/>
            <person name="Nagy L.G."/>
        </authorList>
    </citation>
    <scope>NUCLEOTIDE SEQUENCE [LARGE SCALE GENOMIC DNA]</scope>
    <source>
        <strain evidence="2">C18/9</strain>
    </source>
</reference>
<name>A0A284RJ61_ARMOS</name>
<dbReference type="AlphaFoldDB" id="A0A284RJ61"/>
<dbReference type="OrthoDB" id="2879055at2759"/>
<dbReference type="OMA" id="MFESERW"/>